<organism evidence="1">
    <name type="scientific">marine sediment metagenome</name>
    <dbReference type="NCBI Taxonomy" id="412755"/>
    <lineage>
        <taxon>unclassified sequences</taxon>
        <taxon>metagenomes</taxon>
        <taxon>ecological metagenomes</taxon>
    </lineage>
</organism>
<gene>
    <name evidence="1" type="ORF">LCGC14_1438020</name>
</gene>
<sequence length="222" mass="23836">MADEIKTSVRQESYEINGEGSTGRIRLNRRGELVGIDQYQQWVADGRVFIASPAARETAEAIGSTSFSDTDPALLLDVPSGTTAIPLEIILNQGGTVAGGNITLLITLSDKIRYSSGGVAITPKNMRFDAPRSSTCRFYSGSTDIVANANAEDLTLFAQNLVHDIDTLEGGNVQWTARKFIAPVLIGPAAIPIYAVAASTQPSFFYVVKWAEFDTTEVIVTS</sequence>
<proteinExistence type="predicted"/>
<evidence type="ECO:0000313" key="1">
    <source>
        <dbReference type="EMBL" id="KKM70711.1"/>
    </source>
</evidence>
<dbReference type="AlphaFoldDB" id="A0A0F9K7Q9"/>
<dbReference type="EMBL" id="LAZR01009766">
    <property type="protein sequence ID" value="KKM70711.1"/>
    <property type="molecule type" value="Genomic_DNA"/>
</dbReference>
<protein>
    <recommendedName>
        <fullName evidence="2">Major tropism determinant N-terminal domain-containing protein</fullName>
    </recommendedName>
</protein>
<accession>A0A0F9K7Q9</accession>
<evidence type="ECO:0008006" key="2">
    <source>
        <dbReference type="Google" id="ProtNLM"/>
    </source>
</evidence>
<reference evidence="1" key="1">
    <citation type="journal article" date="2015" name="Nature">
        <title>Complex archaea that bridge the gap between prokaryotes and eukaryotes.</title>
        <authorList>
            <person name="Spang A."/>
            <person name="Saw J.H."/>
            <person name="Jorgensen S.L."/>
            <person name="Zaremba-Niedzwiedzka K."/>
            <person name="Martijn J."/>
            <person name="Lind A.E."/>
            <person name="van Eijk R."/>
            <person name="Schleper C."/>
            <person name="Guy L."/>
            <person name="Ettema T.J."/>
        </authorList>
    </citation>
    <scope>NUCLEOTIDE SEQUENCE</scope>
</reference>
<name>A0A0F9K7Q9_9ZZZZ</name>
<comment type="caution">
    <text evidence="1">The sequence shown here is derived from an EMBL/GenBank/DDBJ whole genome shotgun (WGS) entry which is preliminary data.</text>
</comment>